<dbReference type="GO" id="GO:0009941">
    <property type="term" value="C:chloroplast envelope"/>
    <property type="evidence" value="ECO:0007669"/>
    <property type="project" value="TreeGrafter"/>
</dbReference>
<evidence type="ECO:0000313" key="2">
    <source>
        <dbReference type="Proteomes" id="UP001345219"/>
    </source>
</evidence>
<keyword evidence="2" id="KW-1185">Reference proteome</keyword>
<dbReference type="PANTHER" id="PTHR43689">
    <property type="entry name" value="HYDROLASE"/>
    <property type="match status" value="1"/>
</dbReference>
<dbReference type="Proteomes" id="UP001345219">
    <property type="component" value="Chromosome 19"/>
</dbReference>
<dbReference type="InterPro" id="IPR029058">
    <property type="entry name" value="AB_hydrolase_fold"/>
</dbReference>
<organism evidence="1 2">
    <name type="scientific">Trapa incisa</name>
    <dbReference type="NCBI Taxonomy" id="236973"/>
    <lineage>
        <taxon>Eukaryota</taxon>
        <taxon>Viridiplantae</taxon>
        <taxon>Streptophyta</taxon>
        <taxon>Embryophyta</taxon>
        <taxon>Tracheophyta</taxon>
        <taxon>Spermatophyta</taxon>
        <taxon>Magnoliopsida</taxon>
        <taxon>eudicotyledons</taxon>
        <taxon>Gunneridae</taxon>
        <taxon>Pentapetalae</taxon>
        <taxon>rosids</taxon>
        <taxon>malvids</taxon>
        <taxon>Myrtales</taxon>
        <taxon>Lythraceae</taxon>
        <taxon>Trapa</taxon>
    </lineage>
</organism>
<dbReference type="EMBL" id="JAXIOK010000024">
    <property type="protein sequence ID" value="KAK4741845.1"/>
    <property type="molecule type" value="Genomic_DNA"/>
</dbReference>
<dbReference type="AlphaFoldDB" id="A0AAN7GAV6"/>
<sequence>MIIDKFGISAIKIAWNHKKQVTDHILQSYTRPLRNKGWDRALVEYTAAILLDVNSELRPPIQKRLHENSCPGLYHLGMLRDSPRQFQDQLLKNCGHLPHEEKVDEFVNVVRKFLQRNFGGYGEQMVQQALA</sequence>
<dbReference type="SUPFAM" id="SSF53474">
    <property type="entry name" value="alpha/beta-Hydrolases"/>
    <property type="match status" value="1"/>
</dbReference>
<gene>
    <name evidence="1" type="ORF">SAY87_025433</name>
</gene>
<accession>A0AAN7GAV6</accession>
<name>A0AAN7GAV6_9MYRT</name>
<dbReference type="Gene3D" id="3.40.50.1820">
    <property type="entry name" value="alpha/beta hydrolase"/>
    <property type="match status" value="1"/>
</dbReference>
<evidence type="ECO:0000313" key="1">
    <source>
        <dbReference type="EMBL" id="KAK4741845.1"/>
    </source>
</evidence>
<protein>
    <submittedName>
        <fullName evidence="1">Uncharacterized protein</fullName>
    </submittedName>
</protein>
<dbReference type="PANTHER" id="PTHR43689:SF1">
    <property type="entry name" value="ALPHA_BETA-HYDROLASES SUPERFAMILY PROTEIN"/>
    <property type="match status" value="1"/>
</dbReference>
<comment type="caution">
    <text evidence="1">The sequence shown here is derived from an EMBL/GenBank/DDBJ whole genome shotgun (WGS) entry which is preliminary data.</text>
</comment>
<proteinExistence type="predicted"/>
<reference evidence="1 2" key="1">
    <citation type="journal article" date="2023" name="Hortic Res">
        <title>Pangenome of water caltrop reveals structural variations and asymmetric subgenome divergence after allopolyploidization.</title>
        <authorList>
            <person name="Zhang X."/>
            <person name="Chen Y."/>
            <person name="Wang L."/>
            <person name="Yuan Y."/>
            <person name="Fang M."/>
            <person name="Shi L."/>
            <person name="Lu R."/>
            <person name="Comes H.P."/>
            <person name="Ma Y."/>
            <person name="Chen Y."/>
            <person name="Huang G."/>
            <person name="Zhou Y."/>
            <person name="Zheng Z."/>
            <person name="Qiu Y."/>
        </authorList>
    </citation>
    <scope>NUCLEOTIDE SEQUENCE [LARGE SCALE GENOMIC DNA]</scope>
    <source>
        <tissue evidence="1">Roots</tissue>
    </source>
</reference>